<keyword evidence="2 4" id="KW-0863">Zinc-finger</keyword>
<dbReference type="AlphaFoldDB" id="A0AAD7J430"/>
<sequence length="535" mass="59397">MDTRIRNIVLRAIASPNFVFRFANLDLYWVNMSTSTKVWVRDALEHVGDGRIAPCVFSLLVKRWAGEPVKLLKLVCRVLVSNIVFSAILMSVGAYRGRIRNSEDVKMVADNFESYVAAFTRMLGTRRLKLWVFDAFGPLVDTIRPACVAAALAPVVNAPRIKATDLEAAFSNLDLAAPTSNPAVKRKASNENEPRFKKMKVQNKAKGQQAVLGDRTNGASMKQRNANHRKSSDIDPPPALLKRMSSAPLDAAPALLQRMQSHSQFIGFPLPKHHAFKLSSTAATPAWPPAQRARPAVSALASSSYQKPWWTASGVFSAAMGDIGIALPHGIPLCNHRLPCSNPMTTGTRTLYTLDLEDVMVFPDNNHIPAHPPAPDERWVITAEVLSNPMPRPGGIGFMVKDKIGDRFPVVFSTPTAAKDVRPYKTGRLICLKNGSLLNFHQKLGYSVRDKSSAYMLPCSLATLRRLSARLRAQSDAHELGRCCSVCKATTELRRCRCRTRYCGVECQQRDWNSGHAKECRAIEALIVWNRTEWW</sequence>
<dbReference type="Proteomes" id="UP001215598">
    <property type="component" value="Unassembled WGS sequence"/>
</dbReference>
<keyword evidence="1" id="KW-0479">Metal-binding</keyword>
<dbReference type="GO" id="GO:0004525">
    <property type="term" value="F:ribonuclease III activity"/>
    <property type="evidence" value="ECO:0007669"/>
    <property type="project" value="InterPro"/>
</dbReference>
<evidence type="ECO:0000256" key="4">
    <source>
        <dbReference type="PROSITE-ProRule" id="PRU00134"/>
    </source>
</evidence>
<dbReference type="InterPro" id="IPR036389">
    <property type="entry name" value="RNase_III_sf"/>
</dbReference>
<organism evidence="7 8">
    <name type="scientific">Mycena metata</name>
    <dbReference type="NCBI Taxonomy" id="1033252"/>
    <lineage>
        <taxon>Eukaryota</taxon>
        <taxon>Fungi</taxon>
        <taxon>Dikarya</taxon>
        <taxon>Basidiomycota</taxon>
        <taxon>Agaricomycotina</taxon>
        <taxon>Agaricomycetes</taxon>
        <taxon>Agaricomycetidae</taxon>
        <taxon>Agaricales</taxon>
        <taxon>Marasmiineae</taxon>
        <taxon>Mycenaceae</taxon>
        <taxon>Mycena</taxon>
    </lineage>
</organism>
<feature type="domain" description="MYND-type" evidence="6">
    <location>
        <begin position="484"/>
        <end position="520"/>
    </location>
</feature>
<dbReference type="PROSITE" id="PS50865">
    <property type="entry name" value="ZF_MYND_2"/>
    <property type="match status" value="1"/>
</dbReference>
<protein>
    <recommendedName>
        <fullName evidence="6">MYND-type domain-containing protein</fullName>
    </recommendedName>
</protein>
<dbReference type="InterPro" id="IPR002893">
    <property type="entry name" value="Znf_MYND"/>
</dbReference>
<evidence type="ECO:0000313" key="7">
    <source>
        <dbReference type="EMBL" id="KAJ7756318.1"/>
    </source>
</evidence>
<accession>A0AAD7J430</accession>
<keyword evidence="3" id="KW-0862">Zinc</keyword>
<name>A0AAD7J430_9AGAR</name>
<evidence type="ECO:0000259" key="6">
    <source>
        <dbReference type="PROSITE" id="PS50865"/>
    </source>
</evidence>
<dbReference type="Pfam" id="PF01753">
    <property type="entry name" value="zf-MYND"/>
    <property type="match status" value="1"/>
</dbReference>
<gene>
    <name evidence="7" type="ORF">B0H16DRAFT_1690006</name>
</gene>
<keyword evidence="8" id="KW-1185">Reference proteome</keyword>
<dbReference type="GO" id="GO:0008270">
    <property type="term" value="F:zinc ion binding"/>
    <property type="evidence" value="ECO:0007669"/>
    <property type="project" value="UniProtKB-KW"/>
</dbReference>
<evidence type="ECO:0000256" key="3">
    <source>
        <dbReference type="ARBA" id="ARBA00022833"/>
    </source>
</evidence>
<evidence type="ECO:0000256" key="5">
    <source>
        <dbReference type="SAM" id="MobiDB-lite"/>
    </source>
</evidence>
<dbReference type="EMBL" id="JARKIB010000047">
    <property type="protein sequence ID" value="KAJ7756318.1"/>
    <property type="molecule type" value="Genomic_DNA"/>
</dbReference>
<comment type="caution">
    <text evidence="7">The sequence shown here is derived from an EMBL/GenBank/DDBJ whole genome shotgun (WGS) entry which is preliminary data.</text>
</comment>
<feature type="region of interest" description="Disordered" evidence="5">
    <location>
        <begin position="181"/>
        <end position="238"/>
    </location>
</feature>
<dbReference type="SUPFAM" id="SSF69065">
    <property type="entry name" value="RNase III domain-like"/>
    <property type="match status" value="1"/>
</dbReference>
<proteinExistence type="predicted"/>
<evidence type="ECO:0000256" key="1">
    <source>
        <dbReference type="ARBA" id="ARBA00022723"/>
    </source>
</evidence>
<dbReference type="Gene3D" id="6.10.140.2220">
    <property type="match status" value="1"/>
</dbReference>
<dbReference type="SUPFAM" id="SSF144232">
    <property type="entry name" value="HIT/MYND zinc finger-like"/>
    <property type="match status" value="1"/>
</dbReference>
<evidence type="ECO:0000256" key="2">
    <source>
        <dbReference type="ARBA" id="ARBA00022771"/>
    </source>
</evidence>
<reference evidence="7" key="1">
    <citation type="submission" date="2023-03" db="EMBL/GenBank/DDBJ databases">
        <title>Massive genome expansion in bonnet fungi (Mycena s.s.) driven by repeated elements and novel gene families across ecological guilds.</title>
        <authorList>
            <consortium name="Lawrence Berkeley National Laboratory"/>
            <person name="Harder C.B."/>
            <person name="Miyauchi S."/>
            <person name="Viragh M."/>
            <person name="Kuo A."/>
            <person name="Thoen E."/>
            <person name="Andreopoulos B."/>
            <person name="Lu D."/>
            <person name="Skrede I."/>
            <person name="Drula E."/>
            <person name="Henrissat B."/>
            <person name="Morin E."/>
            <person name="Kohler A."/>
            <person name="Barry K."/>
            <person name="LaButti K."/>
            <person name="Morin E."/>
            <person name="Salamov A."/>
            <person name="Lipzen A."/>
            <person name="Mereny Z."/>
            <person name="Hegedus B."/>
            <person name="Baldrian P."/>
            <person name="Stursova M."/>
            <person name="Weitz H."/>
            <person name="Taylor A."/>
            <person name="Grigoriev I.V."/>
            <person name="Nagy L.G."/>
            <person name="Martin F."/>
            <person name="Kauserud H."/>
        </authorList>
    </citation>
    <scope>NUCLEOTIDE SEQUENCE</scope>
    <source>
        <strain evidence="7">CBHHK182m</strain>
    </source>
</reference>
<evidence type="ECO:0000313" key="8">
    <source>
        <dbReference type="Proteomes" id="UP001215598"/>
    </source>
</evidence>
<dbReference type="GO" id="GO:0006396">
    <property type="term" value="P:RNA processing"/>
    <property type="evidence" value="ECO:0007669"/>
    <property type="project" value="InterPro"/>
</dbReference>